<organism evidence="2">
    <name type="scientific">Sesamum latifolium</name>
    <dbReference type="NCBI Taxonomy" id="2727402"/>
    <lineage>
        <taxon>Eukaryota</taxon>
        <taxon>Viridiplantae</taxon>
        <taxon>Streptophyta</taxon>
        <taxon>Embryophyta</taxon>
        <taxon>Tracheophyta</taxon>
        <taxon>Spermatophyta</taxon>
        <taxon>Magnoliopsida</taxon>
        <taxon>eudicotyledons</taxon>
        <taxon>Gunneridae</taxon>
        <taxon>Pentapetalae</taxon>
        <taxon>asterids</taxon>
        <taxon>lamiids</taxon>
        <taxon>Lamiales</taxon>
        <taxon>Pedaliaceae</taxon>
        <taxon>Sesamum</taxon>
    </lineage>
</organism>
<dbReference type="AlphaFoldDB" id="A0AAW2WHE4"/>
<name>A0AAW2WHE4_9LAMI</name>
<sequence>MMVKTKGNSHQTAAVTALSPTRSGRLYSQVVHRWFLGNLPYLRITFHLPLYSCFRVFAKITPAALSLFTSDESVRFVWESNPGPDPFEATSRMVGSPSAGPSSGWRRSLRRMAAAFRHLIDEEEEKEGSEGEASSPGEGGKNATEIVSVHPPSSLDLGPSYLQTSHITQMREEFFIPDSQIIYTPGPQARAPFPPANCLAFFLAQVRRA</sequence>
<reference evidence="2" key="1">
    <citation type="submission" date="2020-06" db="EMBL/GenBank/DDBJ databases">
        <authorList>
            <person name="Li T."/>
            <person name="Hu X."/>
            <person name="Zhang T."/>
            <person name="Song X."/>
            <person name="Zhang H."/>
            <person name="Dai N."/>
            <person name="Sheng W."/>
            <person name="Hou X."/>
            <person name="Wei L."/>
        </authorList>
    </citation>
    <scope>NUCLEOTIDE SEQUENCE</scope>
    <source>
        <strain evidence="2">KEN1</strain>
        <tissue evidence="2">Leaf</tissue>
    </source>
</reference>
<proteinExistence type="predicted"/>
<accession>A0AAW2WHE4</accession>
<evidence type="ECO:0000256" key="1">
    <source>
        <dbReference type="SAM" id="MobiDB-lite"/>
    </source>
</evidence>
<evidence type="ECO:0000313" key="2">
    <source>
        <dbReference type="EMBL" id="KAL0440071.1"/>
    </source>
</evidence>
<reference evidence="2" key="2">
    <citation type="journal article" date="2024" name="Plant">
        <title>Genomic evolution and insights into agronomic trait innovations of Sesamum species.</title>
        <authorList>
            <person name="Miao H."/>
            <person name="Wang L."/>
            <person name="Qu L."/>
            <person name="Liu H."/>
            <person name="Sun Y."/>
            <person name="Le M."/>
            <person name="Wang Q."/>
            <person name="Wei S."/>
            <person name="Zheng Y."/>
            <person name="Lin W."/>
            <person name="Duan Y."/>
            <person name="Cao H."/>
            <person name="Xiong S."/>
            <person name="Wang X."/>
            <person name="Wei L."/>
            <person name="Li C."/>
            <person name="Ma Q."/>
            <person name="Ju M."/>
            <person name="Zhao R."/>
            <person name="Li G."/>
            <person name="Mu C."/>
            <person name="Tian Q."/>
            <person name="Mei H."/>
            <person name="Zhang T."/>
            <person name="Gao T."/>
            <person name="Zhang H."/>
        </authorList>
    </citation>
    <scope>NUCLEOTIDE SEQUENCE</scope>
    <source>
        <strain evidence="2">KEN1</strain>
    </source>
</reference>
<protein>
    <submittedName>
        <fullName evidence="2">Uncharacterized protein</fullName>
    </submittedName>
</protein>
<gene>
    <name evidence="2" type="ORF">Slati_2490100</name>
</gene>
<comment type="caution">
    <text evidence="2">The sequence shown here is derived from an EMBL/GenBank/DDBJ whole genome shotgun (WGS) entry which is preliminary data.</text>
</comment>
<dbReference type="EMBL" id="JACGWN010000008">
    <property type="protein sequence ID" value="KAL0440071.1"/>
    <property type="molecule type" value="Genomic_DNA"/>
</dbReference>
<feature type="region of interest" description="Disordered" evidence="1">
    <location>
        <begin position="120"/>
        <end position="156"/>
    </location>
</feature>